<keyword evidence="2" id="KW-1185">Reference proteome</keyword>
<accession>A0A1G4BPP9</accession>
<proteinExistence type="predicted"/>
<dbReference type="GeneID" id="34554504"/>
<comment type="caution">
    <text evidence="1">The sequence shown here is derived from an EMBL/GenBank/DDBJ whole genome shotgun (WGS) entry which is preliminary data.</text>
</comment>
<name>A0A1G4BPP9_9PEZI</name>
<reference evidence="1 2" key="1">
    <citation type="submission" date="2016-09" db="EMBL/GenBank/DDBJ databases">
        <authorList>
            <person name="Capua I."/>
            <person name="De Benedictis P."/>
            <person name="Joannis T."/>
            <person name="Lombin L.H."/>
            <person name="Cattoli G."/>
        </authorList>
    </citation>
    <scope>NUCLEOTIDE SEQUENCE [LARGE SCALE GENOMIC DNA]</scope>
    <source>
        <strain evidence="1 2">IMI 309357</strain>
    </source>
</reference>
<organism evidence="1 2">
    <name type="scientific">Colletotrichum orchidophilum</name>
    <dbReference type="NCBI Taxonomy" id="1209926"/>
    <lineage>
        <taxon>Eukaryota</taxon>
        <taxon>Fungi</taxon>
        <taxon>Dikarya</taxon>
        <taxon>Ascomycota</taxon>
        <taxon>Pezizomycotina</taxon>
        <taxon>Sordariomycetes</taxon>
        <taxon>Hypocreomycetidae</taxon>
        <taxon>Glomerellales</taxon>
        <taxon>Glomerellaceae</taxon>
        <taxon>Colletotrichum</taxon>
    </lineage>
</organism>
<evidence type="ECO:0000313" key="2">
    <source>
        <dbReference type="Proteomes" id="UP000176998"/>
    </source>
</evidence>
<dbReference type="RefSeq" id="XP_022480422.1">
    <property type="nucleotide sequence ID" value="XM_022612994.1"/>
</dbReference>
<dbReference type="Proteomes" id="UP000176998">
    <property type="component" value="Unassembled WGS sequence"/>
</dbReference>
<dbReference type="AlphaFoldDB" id="A0A1G4BPP9"/>
<gene>
    <name evidence="1" type="ORF">CORC01_01338</name>
</gene>
<sequence length="71" mass="7765">MADAVIITATVTDTSQLLSDVAATRLHFTHMRHFQAGGLITAPGQHLYAHNKGPRKTTMRRAIGAFFPFVT</sequence>
<evidence type="ECO:0000313" key="1">
    <source>
        <dbReference type="EMBL" id="OHF03285.1"/>
    </source>
</evidence>
<protein>
    <submittedName>
        <fullName evidence="1">Uncharacterized protein</fullName>
    </submittedName>
</protein>
<dbReference type="EMBL" id="MJBS01000007">
    <property type="protein sequence ID" value="OHF03285.1"/>
    <property type="molecule type" value="Genomic_DNA"/>
</dbReference>